<evidence type="ECO:0000313" key="12">
    <source>
        <dbReference type="EMBL" id="GAW03186.1"/>
    </source>
</evidence>
<evidence type="ECO:0000256" key="8">
    <source>
        <dbReference type="PROSITE-ProRule" id="PRU00042"/>
    </source>
</evidence>
<dbReference type="PROSITE" id="PS00028">
    <property type="entry name" value="ZINC_FINGER_C2H2_1"/>
    <property type="match status" value="2"/>
</dbReference>
<dbReference type="Gene3D" id="1.20.1280.50">
    <property type="match status" value="1"/>
</dbReference>
<feature type="compositionally biased region" description="Polar residues" evidence="9">
    <location>
        <begin position="582"/>
        <end position="605"/>
    </location>
</feature>
<evidence type="ECO:0000256" key="1">
    <source>
        <dbReference type="ARBA" id="ARBA00004123"/>
    </source>
</evidence>
<evidence type="ECO:0000313" key="13">
    <source>
        <dbReference type="Proteomes" id="UP000188533"/>
    </source>
</evidence>
<evidence type="ECO:0000256" key="6">
    <source>
        <dbReference type="ARBA" id="ARBA00023163"/>
    </source>
</evidence>
<keyword evidence="5" id="KW-0805">Transcription regulation</keyword>
<evidence type="ECO:0000256" key="5">
    <source>
        <dbReference type="ARBA" id="ARBA00023015"/>
    </source>
</evidence>
<feature type="region of interest" description="Disordered" evidence="9">
    <location>
        <begin position="642"/>
        <end position="697"/>
    </location>
</feature>
<feature type="domain" description="C2H2-type" evidence="10">
    <location>
        <begin position="372"/>
        <end position="401"/>
    </location>
</feature>
<feature type="compositionally biased region" description="Acidic residues" evidence="9">
    <location>
        <begin position="9"/>
        <end position="34"/>
    </location>
</feature>
<feature type="region of interest" description="Disordered" evidence="9">
    <location>
        <begin position="1"/>
        <end position="34"/>
    </location>
</feature>
<dbReference type="GO" id="GO:0008270">
    <property type="term" value="F:zinc ion binding"/>
    <property type="evidence" value="ECO:0007669"/>
    <property type="project" value="UniProtKB-KW"/>
</dbReference>
<dbReference type="SUPFAM" id="SSF57667">
    <property type="entry name" value="beta-beta-alpha zinc fingers"/>
    <property type="match status" value="1"/>
</dbReference>
<keyword evidence="13" id="KW-1185">Reference proteome</keyword>
<dbReference type="PANTHER" id="PTHR46179:SF13">
    <property type="entry name" value="C2H2-TYPE DOMAIN-CONTAINING PROTEIN"/>
    <property type="match status" value="1"/>
</dbReference>
<evidence type="ECO:0000256" key="7">
    <source>
        <dbReference type="ARBA" id="ARBA00023242"/>
    </source>
</evidence>
<evidence type="ECO:0000259" key="11">
    <source>
        <dbReference type="PROSITE" id="PS50181"/>
    </source>
</evidence>
<evidence type="ECO:0000256" key="4">
    <source>
        <dbReference type="ARBA" id="ARBA00022833"/>
    </source>
</evidence>
<dbReference type="PANTHER" id="PTHR46179">
    <property type="entry name" value="ZINC FINGER PROTEIN"/>
    <property type="match status" value="1"/>
</dbReference>
<evidence type="ECO:0000259" key="10">
    <source>
        <dbReference type="PROSITE" id="PS50157"/>
    </source>
</evidence>
<dbReference type="Pfam" id="PF00096">
    <property type="entry name" value="zf-C2H2"/>
    <property type="match status" value="1"/>
</dbReference>
<feature type="compositionally biased region" description="Low complexity" evidence="9">
    <location>
        <begin position="507"/>
        <end position="516"/>
    </location>
</feature>
<dbReference type="GO" id="GO:0006357">
    <property type="term" value="P:regulation of transcription by RNA polymerase II"/>
    <property type="evidence" value="ECO:0007669"/>
    <property type="project" value="TreeGrafter"/>
</dbReference>
<name>A0A1Q3E7M3_LENED</name>
<dbReference type="PROSITE" id="PS50157">
    <property type="entry name" value="ZINC_FINGER_C2H2_2"/>
    <property type="match status" value="3"/>
</dbReference>
<proteinExistence type="predicted"/>
<comment type="caution">
    <text evidence="12">The sequence shown here is derived from an EMBL/GenBank/DDBJ whole genome shotgun (WGS) entry which is preliminary data.</text>
</comment>
<dbReference type="Gene3D" id="3.30.160.60">
    <property type="entry name" value="Classic Zinc Finger"/>
    <property type="match status" value="2"/>
</dbReference>
<dbReference type="Proteomes" id="UP000188533">
    <property type="component" value="Unassembled WGS sequence"/>
</dbReference>
<keyword evidence="4" id="KW-0862">Zinc</keyword>
<dbReference type="PROSITE" id="PS50181">
    <property type="entry name" value="FBOX"/>
    <property type="match status" value="1"/>
</dbReference>
<dbReference type="Pfam" id="PF12937">
    <property type="entry name" value="F-box-like"/>
    <property type="match status" value="1"/>
</dbReference>
<dbReference type="EMBL" id="BDGU01000136">
    <property type="protein sequence ID" value="GAW03186.1"/>
    <property type="molecule type" value="Genomic_DNA"/>
</dbReference>
<dbReference type="InterPro" id="IPR001810">
    <property type="entry name" value="F-box_dom"/>
</dbReference>
<dbReference type="InterPro" id="IPR051061">
    <property type="entry name" value="Zinc_finger_trans_reg"/>
</dbReference>
<feature type="region of interest" description="Disordered" evidence="9">
    <location>
        <begin position="533"/>
        <end position="605"/>
    </location>
</feature>
<organism evidence="12 13">
    <name type="scientific">Lentinula edodes</name>
    <name type="common">Shiitake mushroom</name>
    <name type="synonym">Lentinus edodes</name>
    <dbReference type="NCBI Taxonomy" id="5353"/>
    <lineage>
        <taxon>Eukaryota</taxon>
        <taxon>Fungi</taxon>
        <taxon>Dikarya</taxon>
        <taxon>Basidiomycota</taxon>
        <taxon>Agaricomycotina</taxon>
        <taxon>Agaricomycetes</taxon>
        <taxon>Agaricomycetidae</taxon>
        <taxon>Agaricales</taxon>
        <taxon>Marasmiineae</taxon>
        <taxon>Omphalotaceae</taxon>
        <taxon>Lentinula</taxon>
    </lineage>
</organism>
<comment type="subcellular location">
    <subcellularLocation>
        <location evidence="1">Nucleus</location>
    </subcellularLocation>
</comment>
<keyword evidence="6" id="KW-0804">Transcription</keyword>
<feature type="compositionally biased region" description="Polar residues" evidence="9">
    <location>
        <begin position="642"/>
        <end position="678"/>
    </location>
</feature>
<keyword evidence="7" id="KW-0539">Nucleus</keyword>
<evidence type="ECO:0000256" key="9">
    <source>
        <dbReference type="SAM" id="MobiDB-lite"/>
    </source>
</evidence>
<accession>A0A1Q3E7M3</accession>
<reference evidence="12 13" key="1">
    <citation type="submission" date="2016-08" db="EMBL/GenBank/DDBJ databases">
        <authorList>
            <consortium name="Lentinula edodes genome sequencing consortium"/>
            <person name="Sakamoto Y."/>
            <person name="Nakade K."/>
            <person name="Sato S."/>
            <person name="Yoshida Y."/>
            <person name="Miyazaki K."/>
            <person name="Natsume S."/>
            <person name="Konno N."/>
        </authorList>
    </citation>
    <scope>NUCLEOTIDE SEQUENCE [LARGE SCALE GENOMIC DNA]</scope>
    <source>
        <strain evidence="12 13">NBRC 111202</strain>
    </source>
</reference>
<dbReference type="InterPro" id="IPR013087">
    <property type="entry name" value="Znf_C2H2_type"/>
</dbReference>
<sequence>MEQSPPLAELEEDWDENDEGEYDEEEDGDDDIDAQAEEMARKLNEQLWEDMRRAATTESVSTTPMEIDPVSAIHSNTSDPASTVAPGSSQKEEAVLSTIKAIMALLNHDSVAHNILASTALPSTPFGSVLDALIQTLTTGKVTKPTAIVLSQTLVGLAGSEALFGSLKGRDAAQAKKEILGKRKREEEPVTIPPPQVPSKYDIVSEAVQVVTHALHTSSSINPALITSIQESLRNIFLFCVSAAARPVESGASASTASLQEISGLIQVLGVLSGIQFGLNTAHGTGQSADINAMVHPCMVPSCNKTFMQLTNLRTHENTHHSNQSQPNSASGNVTATYDRPFPCTFPSCSASFLRNHDLKRHTKVAHEHKSFECGGCGKKFSRRDAIKRHKDASVAKSQQPSLLGRPIILCYEAEVIEIEGEVEDQEGLDDDEALPDIKRARTVAEEGGEEEGEISEETISTTQAVIMQLHPLLRAVVAKASGTPLPLIPLTTQTVDSFTPLPPPQTSSSSSEQISNPVATAVDNLTSQLESKIVDESSSSSQQVRRTPELEPDESSSSSQQVKRTPELEPGVRFPPIVPMTTETIPPSSTEDSNTIPVTPLASHTNEVPIVTRYSGLSAQQSLSQPSQPPTSASIIAHAQSQNPIPTTVTDTVGSNSATTGESNKISPSSTIPSTANIPMEPSNVEPNQDANHIPSWSFSSQLASTFAESSSLHPQPQSQLHGISNYQTQLLEQAIANAAHAAQAEADLEEDGDENGDGDGDGDGDANGKDRAELAGASQEETAVTTSANRDVVGDRQLTQVYPLLAIPGHSSKSSCASAAAIVRMPWGPPRPIRHCFVWMFIDLPVKDLYNTMFYTDTSIMISLPNEIQLEIFYALHYSDATQIAKQDTLHAVSQVCRQWRHLTTSTSIFWTYIFVTETSVDMSVRFDDPLLVEETHTSLIFPWVSTLLRRSGAKPIDVSIALESDFFDPTLSEAQNLSNFSWRPGHVAILSRILATHAARLRTVEILSDVWQPIQDLGAALVGVPMPLLQVWNVTRDNAQWGHQTHFDLELDANMSAIECPCGMNPSNELNTKMYPNLRILTLQGVPQNWNQLIPRNLVELDLEYLPLNRRPNQEELRALLLGSQFSLQSLTLWAAAPLRGDHVKVTLPNLKTLSVGFSFLHAAINLTTYLEVPKLSSLEIYDMTHHNSSNFDDEHSVMTTMWLLEDFYLHMIDHWPLKKLTQLTFRSPSFPTSDYDDLEDAFAEHREDDSPLPILLNFLLHCSSVKKVHFIDADIASLRALVTVSPVNHQGFPGHTLACSSLDLLHIETSSAQFVPLDEFSRHNELWPSVAPRAVDTILLDVLPGCEYKLRSFLSTYNLARQVLNKRKRVFRDFF</sequence>
<gene>
    <name evidence="12" type="ORF">LENED_004889</name>
</gene>
<dbReference type="InterPro" id="IPR036047">
    <property type="entry name" value="F-box-like_dom_sf"/>
</dbReference>
<dbReference type="STRING" id="5353.A0A1Q3E7M3"/>
<dbReference type="GO" id="GO:0005634">
    <property type="term" value="C:nucleus"/>
    <property type="evidence" value="ECO:0007669"/>
    <property type="project" value="UniProtKB-SubCell"/>
</dbReference>
<protein>
    <submittedName>
        <fullName evidence="12">Transcriptional regulator prz1</fullName>
    </submittedName>
</protein>
<dbReference type="InterPro" id="IPR036236">
    <property type="entry name" value="Znf_C2H2_sf"/>
</dbReference>
<keyword evidence="3 8" id="KW-0863">Zinc-finger</keyword>
<feature type="region of interest" description="Disordered" evidence="9">
    <location>
        <begin position="496"/>
        <end position="516"/>
    </location>
</feature>
<feature type="domain" description="C2H2-type" evidence="10">
    <location>
        <begin position="296"/>
        <end position="325"/>
    </location>
</feature>
<evidence type="ECO:0000256" key="2">
    <source>
        <dbReference type="ARBA" id="ARBA00022723"/>
    </source>
</evidence>
<feature type="region of interest" description="Disordered" evidence="9">
    <location>
        <begin position="743"/>
        <end position="792"/>
    </location>
</feature>
<feature type="compositionally biased region" description="Polar residues" evidence="9">
    <location>
        <begin position="781"/>
        <end position="791"/>
    </location>
</feature>
<keyword evidence="2" id="KW-0479">Metal-binding</keyword>
<feature type="domain" description="F-box" evidence="11">
    <location>
        <begin position="860"/>
        <end position="916"/>
    </location>
</feature>
<feature type="compositionally biased region" description="Acidic residues" evidence="9">
    <location>
        <begin position="748"/>
        <end position="766"/>
    </location>
</feature>
<evidence type="ECO:0000256" key="3">
    <source>
        <dbReference type="ARBA" id="ARBA00022771"/>
    </source>
</evidence>
<feature type="compositionally biased region" description="Polar residues" evidence="9">
    <location>
        <begin position="686"/>
        <end position="697"/>
    </location>
</feature>
<dbReference type="SUPFAM" id="SSF81383">
    <property type="entry name" value="F-box domain"/>
    <property type="match status" value="1"/>
</dbReference>
<dbReference type="SMART" id="SM00355">
    <property type="entry name" value="ZnF_C2H2"/>
    <property type="match status" value="3"/>
</dbReference>
<reference evidence="12 13" key="2">
    <citation type="submission" date="2017-02" db="EMBL/GenBank/DDBJ databases">
        <title>A genome survey and senescence transcriptome analysis in Lentinula edodes.</title>
        <authorList>
            <person name="Sakamoto Y."/>
            <person name="Nakade K."/>
            <person name="Sato S."/>
            <person name="Yoshida Y."/>
            <person name="Miyazaki K."/>
            <person name="Natsume S."/>
            <person name="Konno N."/>
        </authorList>
    </citation>
    <scope>NUCLEOTIDE SEQUENCE [LARGE SCALE GENOMIC DNA]</scope>
    <source>
        <strain evidence="12 13">NBRC 111202</strain>
    </source>
</reference>
<feature type="domain" description="C2H2-type" evidence="10">
    <location>
        <begin position="342"/>
        <end position="372"/>
    </location>
</feature>